<reference evidence="1" key="1">
    <citation type="submission" date="2022-07" db="EMBL/GenBank/DDBJ databases">
        <title>Phylogenomic reconstructions and comparative analyses of Kickxellomycotina fungi.</title>
        <authorList>
            <person name="Reynolds N.K."/>
            <person name="Stajich J.E."/>
            <person name="Barry K."/>
            <person name="Grigoriev I.V."/>
            <person name="Crous P."/>
            <person name="Smith M.E."/>
        </authorList>
    </citation>
    <scope>NUCLEOTIDE SEQUENCE</scope>
    <source>
        <strain evidence="1">NRRL 5244</strain>
    </source>
</reference>
<protein>
    <submittedName>
        <fullName evidence="1">Uncharacterized protein</fullName>
    </submittedName>
</protein>
<dbReference type="EMBL" id="JANBPW010006472">
    <property type="protein sequence ID" value="KAJ1929797.1"/>
    <property type="molecule type" value="Genomic_DNA"/>
</dbReference>
<organism evidence="1 2">
    <name type="scientific">Linderina macrospora</name>
    <dbReference type="NCBI Taxonomy" id="4868"/>
    <lineage>
        <taxon>Eukaryota</taxon>
        <taxon>Fungi</taxon>
        <taxon>Fungi incertae sedis</taxon>
        <taxon>Zoopagomycota</taxon>
        <taxon>Kickxellomycotina</taxon>
        <taxon>Kickxellomycetes</taxon>
        <taxon>Kickxellales</taxon>
        <taxon>Kickxellaceae</taxon>
        <taxon>Linderina</taxon>
    </lineage>
</organism>
<accession>A0ACC1IY81</accession>
<name>A0ACC1IY81_9FUNG</name>
<evidence type="ECO:0000313" key="1">
    <source>
        <dbReference type="EMBL" id="KAJ1929797.1"/>
    </source>
</evidence>
<evidence type="ECO:0000313" key="2">
    <source>
        <dbReference type="Proteomes" id="UP001150603"/>
    </source>
</evidence>
<sequence>MAADPEDTLKAAADTSSKTEPQSKNENEEEVYDGVYWMAPSLDELRSMPNQKLRAVKGFTVGRMGYGQVEFKEPVDLTSVGSLGSIAGGVVLFDDRVCTVYPDESNKPPRGQGLNVPAVISLENCWPLDRETGKPITKVDDVRVRKHHRRLKKTEDTEFINFVEGIWVFRVEHFSRYGLDDDMYDDDDDDGGDDDDDDYVMVKAGEESKKQGFSKATAASAVGAQGHMGGSRAVAQSQPKEEVNESSDGDADMASDEQDAAADQQLPASLTQRGAMRSESMGHGPAMRQSL</sequence>
<comment type="caution">
    <text evidence="1">The sequence shown here is derived from an EMBL/GenBank/DDBJ whole genome shotgun (WGS) entry which is preliminary data.</text>
</comment>
<gene>
    <name evidence="1" type="ORF">FBU59_007016</name>
</gene>
<proteinExistence type="predicted"/>
<feature type="non-terminal residue" evidence="1">
    <location>
        <position position="291"/>
    </location>
</feature>
<keyword evidence="2" id="KW-1185">Reference proteome</keyword>
<dbReference type="Proteomes" id="UP001150603">
    <property type="component" value="Unassembled WGS sequence"/>
</dbReference>